<evidence type="ECO:0000313" key="2">
    <source>
        <dbReference type="Proteomes" id="UP001221142"/>
    </source>
</evidence>
<comment type="caution">
    <text evidence="1">The sequence shown here is derived from an EMBL/GenBank/DDBJ whole genome shotgun (WGS) entry which is preliminary data.</text>
</comment>
<evidence type="ECO:0008006" key="3">
    <source>
        <dbReference type="Google" id="ProtNLM"/>
    </source>
</evidence>
<dbReference type="Proteomes" id="UP001221142">
    <property type="component" value="Unassembled WGS sequence"/>
</dbReference>
<evidence type="ECO:0000313" key="1">
    <source>
        <dbReference type="EMBL" id="KAJ7635315.1"/>
    </source>
</evidence>
<proteinExistence type="predicted"/>
<keyword evidence="2" id="KW-1185">Reference proteome</keyword>
<name>A0AAD7FSE9_9AGAR</name>
<accession>A0AAD7FSE9</accession>
<reference evidence="1" key="1">
    <citation type="submission" date="2023-03" db="EMBL/GenBank/DDBJ databases">
        <title>Massive genome expansion in bonnet fungi (Mycena s.s.) driven by repeated elements and novel gene families across ecological guilds.</title>
        <authorList>
            <consortium name="Lawrence Berkeley National Laboratory"/>
            <person name="Harder C.B."/>
            <person name="Miyauchi S."/>
            <person name="Viragh M."/>
            <person name="Kuo A."/>
            <person name="Thoen E."/>
            <person name="Andreopoulos B."/>
            <person name="Lu D."/>
            <person name="Skrede I."/>
            <person name="Drula E."/>
            <person name="Henrissat B."/>
            <person name="Morin E."/>
            <person name="Kohler A."/>
            <person name="Barry K."/>
            <person name="LaButti K."/>
            <person name="Morin E."/>
            <person name="Salamov A."/>
            <person name="Lipzen A."/>
            <person name="Mereny Z."/>
            <person name="Hegedus B."/>
            <person name="Baldrian P."/>
            <person name="Stursova M."/>
            <person name="Weitz H."/>
            <person name="Taylor A."/>
            <person name="Grigoriev I.V."/>
            <person name="Nagy L.G."/>
            <person name="Martin F."/>
            <person name="Kauserud H."/>
        </authorList>
    </citation>
    <scope>NUCLEOTIDE SEQUENCE</scope>
    <source>
        <strain evidence="1">9284</strain>
    </source>
</reference>
<protein>
    <recommendedName>
        <fullName evidence="3">F-box domain-containing protein</fullName>
    </recommendedName>
</protein>
<organism evidence="1 2">
    <name type="scientific">Roridomyces roridus</name>
    <dbReference type="NCBI Taxonomy" id="1738132"/>
    <lineage>
        <taxon>Eukaryota</taxon>
        <taxon>Fungi</taxon>
        <taxon>Dikarya</taxon>
        <taxon>Basidiomycota</taxon>
        <taxon>Agaricomycotina</taxon>
        <taxon>Agaricomycetes</taxon>
        <taxon>Agaricomycetidae</taxon>
        <taxon>Agaricales</taxon>
        <taxon>Marasmiineae</taxon>
        <taxon>Mycenaceae</taxon>
        <taxon>Roridomyces</taxon>
    </lineage>
</organism>
<dbReference type="AlphaFoldDB" id="A0AAD7FSE9"/>
<sequence length="416" mass="45973">MSLSDHAEIRAHLTAIQAKILAFESQLAVLHAEERAVRATLVYPVDTLPTDVIIEIFQNYTGDPMVVASVCRQWWEAALSCPRLWPALPDTPPSNTQVLANLLRTRLARVGSLPLRIDMMDDDAAFDRGDTLLSGSLLSPATQSEAERICAAQLSIKRKPYPARDSRIVLPSAPHLTDVRLSNVKASQISLPWSQLTALSLSEQSLLDGLVIIQLTPNLFTLRTRLAGIHGRPPTVIDLPHLRILSTSFTAILEAIKAPALEDLSIHHFTGETASVLRNFAARSGCAIHKLRLRCPSEANPNGLRDSVNCTQILPILRDFTLSGIKATSSRWQTFFREIATRTIFPDIESWTFTDCAISIGYIADMLAERARGKEGKIKSFTYIPGEDEDPERSLATLEELRSQGLEINIGWGKLD</sequence>
<dbReference type="EMBL" id="JARKIF010000007">
    <property type="protein sequence ID" value="KAJ7635315.1"/>
    <property type="molecule type" value="Genomic_DNA"/>
</dbReference>
<gene>
    <name evidence="1" type="ORF">FB45DRAFT_1057177</name>
</gene>